<dbReference type="Proteomes" id="UP000660611">
    <property type="component" value="Unassembled WGS sequence"/>
</dbReference>
<feature type="transmembrane region" description="Helical" evidence="1">
    <location>
        <begin position="75"/>
        <end position="94"/>
    </location>
</feature>
<keyword evidence="3" id="KW-1185">Reference proteome</keyword>
<evidence type="ECO:0000313" key="3">
    <source>
        <dbReference type="Proteomes" id="UP000660611"/>
    </source>
</evidence>
<evidence type="ECO:0000256" key="1">
    <source>
        <dbReference type="SAM" id="Phobius"/>
    </source>
</evidence>
<keyword evidence="1" id="KW-1133">Transmembrane helix</keyword>
<keyword evidence="1" id="KW-0812">Transmembrane</keyword>
<sequence>MDRSVVALIAGVFAVLLGARLLGAEWVAPPEDGVGPFPSTGRAVMFWIVVAVAGLGAVACLLARMPGRGRGFPTLLLGIPLLIGIVVVLGEPIYNSHQVDLRAGSFPKDRYELGQGARIRFFNAGDSEITVCLGVSGQCSSTATGPARLLSPGITLLPNDRRAVTMPDQVGEYQLTIAGEGGTGTHRNTVINITEWD</sequence>
<protein>
    <submittedName>
        <fullName evidence="2">Uncharacterized protein</fullName>
    </submittedName>
</protein>
<dbReference type="EMBL" id="BONQ01000074">
    <property type="protein sequence ID" value="GIG46656.1"/>
    <property type="molecule type" value="Genomic_DNA"/>
</dbReference>
<comment type="caution">
    <text evidence="2">The sequence shown here is derived from an EMBL/GenBank/DDBJ whole genome shotgun (WGS) entry which is preliminary data.</text>
</comment>
<organism evidence="2 3">
    <name type="scientific">Dactylosporangium siamense</name>
    <dbReference type="NCBI Taxonomy" id="685454"/>
    <lineage>
        <taxon>Bacteria</taxon>
        <taxon>Bacillati</taxon>
        <taxon>Actinomycetota</taxon>
        <taxon>Actinomycetes</taxon>
        <taxon>Micromonosporales</taxon>
        <taxon>Micromonosporaceae</taxon>
        <taxon>Dactylosporangium</taxon>
    </lineage>
</organism>
<evidence type="ECO:0000313" key="2">
    <source>
        <dbReference type="EMBL" id="GIG46656.1"/>
    </source>
</evidence>
<name>A0A919PNX8_9ACTN</name>
<dbReference type="AlphaFoldDB" id="A0A919PNX8"/>
<feature type="transmembrane region" description="Helical" evidence="1">
    <location>
        <begin position="44"/>
        <end position="63"/>
    </location>
</feature>
<proteinExistence type="predicted"/>
<gene>
    <name evidence="2" type="ORF">Dsi01nite_046970</name>
</gene>
<keyword evidence="1" id="KW-0472">Membrane</keyword>
<accession>A0A919PNX8</accession>
<reference evidence="2" key="1">
    <citation type="submission" date="2021-01" db="EMBL/GenBank/DDBJ databases">
        <title>Whole genome shotgun sequence of Dactylosporangium siamense NBRC 106093.</title>
        <authorList>
            <person name="Komaki H."/>
            <person name="Tamura T."/>
        </authorList>
    </citation>
    <scope>NUCLEOTIDE SEQUENCE</scope>
    <source>
        <strain evidence="2">NBRC 106093</strain>
    </source>
</reference>